<dbReference type="OrthoDB" id="2898636at2759"/>
<protein>
    <submittedName>
        <fullName evidence="1">Uncharacterized protein</fullName>
    </submittedName>
</protein>
<dbReference type="EMBL" id="JADNRY010000122">
    <property type="protein sequence ID" value="KAF9064486.1"/>
    <property type="molecule type" value="Genomic_DNA"/>
</dbReference>
<evidence type="ECO:0000313" key="1">
    <source>
        <dbReference type="EMBL" id="KAF9064486.1"/>
    </source>
</evidence>
<sequence>MTATASDGGSNITAIFTEKFGNSLVQHCPEIGFVAALIPQSGVSPATYVIEWVDVTTPLPEGSSTSSLVPAPGGFVSTLGTGIFKEVEVNSIPVFAWVEETAEENGDVEFWIDSTDDADSTCA</sequence>
<dbReference type="Proteomes" id="UP000772434">
    <property type="component" value="Unassembled WGS sequence"/>
</dbReference>
<gene>
    <name evidence="1" type="ORF">BDP27DRAFT_1405306</name>
</gene>
<organism evidence="1 2">
    <name type="scientific">Rhodocollybia butyracea</name>
    <dbReference type="NCBI Taxonomy" id="206335"/>
    <lineage>
        <taxon>Eukaryota</taxon>
        <taxon>Fungi</taxon>
        <taxon>Dikarya</taxon>
        <taxon>Basidiomycota</taxon>
        <taxon>Agaricomycotina</taxon>
        <taxon>Agaricomycetes</taxon>
        <taxon>Agaricomycetidae</taxon>
        <taxon>Agaricales</taxon>
        <taxon>Marasmiineae</taxon>
        <taxon>Omphalotaceae</taxon>
        <taxon>Rhodocollybia</taxon>
    </lineage>
</organism>
<name>A0A9P5U321_9AGAR</name>
<evidence type="ECO:0000313" key="2">
    <source>
        <dbReference type="Proteomes" id="UP000772434"/>
    </source>
</evidence>
<dbReference type="AlphaFoldDB" id="A0A9P5U321"/>
<comment type="caution">
    <text evidence="1">The sequence shown here is derived from an EMBL/GenBank/DDBJ whole genome shotgun (WGS) entry which is preliminary data.</text>
</comment>
<reference evidence="1" key="1">
    <citation type="submission" date="2020-11" db="EMBL/GenBank/DDBJ databases">
        <authorList>
            <consortium name="DOE Joint Genome Institute"/>
            <person name="Ahrendt S."/>
            <person name="Riley R."/>
            <person name="Andreopoulos W."/>
            <person name="Labutti K."/>
            <person name="Pangilinan J."/>
            <person name="Ruiz-Duenas F.J."/>
            <person name="Barrasa J.M."/>
            <person name="Sanchez-Garcia M."/>
            <person name="Camarero S."/>
            <person name="Miyauchi S."/>
            <person name="Serrano A."/>
            <person name="Linde D."/>
            <person name="Babiker R."/>
            <person name="Drula E."/>
            <person name="Ayuso-Fernandez I."/>
            <person name="Pacheco R."/>
            <person name="Padilla G."/>
            <person name="Ferreira P."/>
            <person name="Barriuso J."/>
            <person name="Kellner H."/>
            <person name="Castanera R."/>
            <person name="Alfaro M."/>
            <person name="Ramirez L."/>
            <person name="Pisabarro A.G."/>
            <person name="Kuo A."/>
            <person name="Tritt A."/>
            <person name="Lipzen A."/>
            <person name="He G."/>
            <person name="Yan M."/>
            <person name="Ng V."/>
            <person name="Cullen D."/>
            <person name="Martin F."/>
            <person name="Rosso M.-N."/>
            <person name="Henrissat B."/>
            <person name="Hibbett D."/>
            <person name="Martinez A.T."/>
            <person name="Grigoriev I.V."/>
        </authorList>
    </citation>
    <scope>NUCLEOTIDE SEQUENCE</scope>
    <source>
        <strain evidence="1">AH 40177</strain>
    </source>
</reference>
<keyword evidence="2" id="KW-1185">Reference proteome</keyword>
<accession>A0A9P5U321</accession>
<proteinExistence type="predicted"/>